<keyword evidence="7 11" id="KW-0648">Protein biosynthesis</keyword>
<evidence type="ECO:0000256" key="8">
    <source>
        <dbReference type="ARBA" id="ARBA00023146"/>
    </source>
</evidence>
<name>A0A2G3E3M3_9FIRM</name>
<proteinExistence type="inferred from homology"/>
<dbReference type="PANTHER" id="PTHR11956">
    <property type="entry name" value="ARGINYL-TRNA SYNTHETASE"/>
    <property type="match status" value="1"/>
</dbReference>
<evidence type="ECO:0000256" key="7">
    <source>
        <dbReference type="ARBA" id="ARBA00022917"/>
    </source>
</evidence>
<reference evidence="14 15" key="1">
    <citation type="submission" date="2017-10" db="EMBL/GenBank/DDBJ databases">
        <title>Resolving the taxonomy of Roseburia spp., Eubacterium rectale and Agathobacter spp. through phylogenomic analysis.</title>
        <authorList>
            <person name="Sheridan P.O."/>
            <person name="Walker A.W."/>
            <person name="Duncan S.H."/>
            <person name="Scott K.P."/>
            <person name="Toole P.W.O."/>
            <person name="Luis P."/>
            <person name="Flint H.J."/>
        </authorList>
    </citation>
    <scope>NUCLEOTIDE SEQUENCE [LARGE SCALE GENOMIC DNA]</scope>
    <source>
        <strain evidence="14 15">JK623</strain>
    </source>
</reference>
<dbReference type="GO" id="GO:0005737">
    <property type="term" value="C:cytoplasm"/>
    <property type="evidence" value="ECO:0007669"/>
    <property type="project" value="UniProtKB-UniRule"/>
</dbReference>
<evidence type="ECO:0000256" key="4">
    <source>
        <dbReference type="ARBA" id="ARBA00022598"/>
    </source>
</evidence>
<dbReference type="InterPro" id="IPR009080">
    <property type="entry name" value="tRNAsynth_Ia_anticodon-bd"/>
</dbReference>
<dbReference type="GO" id="GO:0005524">
    <property type="term" value="F:ATP binding"/>
    <property type="evidence" value="ECO:0007669"/>
    <property type="project" value="UniProtKB-KW"/>
</dbReference>
<dbReference type="GO" id="GO:0006420">
    <property type="term" value="P:arginyl-tRNA aminoacylation"/>
    <property type="evidence" value="ECO:0007669"/>
    <property type="project" value="UniProtKB-UniRule"/>
</dbReference>
<dbReference type="Gene3D" id="3.30.1360.70">
    <property type="entry name" value="Arginyl tRNA synthetase N-terminal domain"/>
    <property type="match status" value="1"/>
</dbReference>
<keyword evidence="5 11" id="KW-0547">Nucleotide-binding</keyword>
<dbReference type="InterPro" id="IPR014729">
    <property type="entry name" value="Rossmann-like_a/b/a_fold"/>
</dbReference>
<dbReference type="SMART" id="SM01016">
    <property type="entry name" value="Arg_tRNA_synt_N"/>
    <property type="match status" value="1"/>
</dbReference>
<keyword evidence="8 11" id="KW-0030">Aminoacyl-tRNA synthetase</keyword>
<dbReference type="SUPFAM" id="SSF55190">
    <property type="entry name" value="Arginyl-tRNA synthetase (ArgRS), N-terminal 'additional' domain"/>
    <property type="match status" value="1"/>
</dbReference>
<keyword evidence="15" id="KW-1185">Reference proteome</keyword>
<evidence type="ECO:0000256" key="9">
    <source>
        <dbReference type="ARBA" id="ARBA00049339"/>
    </source>
</evidence>
<evidence type="ECO:0000256" key="1">
    <source>
        <dbReference type="ARBA" id="ARBA00005594"/>
    </source>
</evidence>
<gene>
    <name evidence="14" type="ORF">CSX02_06000</name>
</gene>
<dbReference type="Pfam" id="PF03485">
    <property type="entry name" value="Arg_tRNA_synt_N"/>
    <property type="match status" value="1"/>
</dbReference>
<dbReference type="Proteomes" id="UP000224563">
    <property type="component" value="Unassembled WGS sequence"/>
</dbReference>
<dbReference type="PROSITE" id="PS00178">
    <property type="entry name" value="AA_TRNA_LIGASE_I"/>
    <property type="match status" value="1"/>
</dbReference>
<dbReference type="SUPFAM" id="SSF47323">
    <property type="entry name" value="Anticodon-binding domain of a subclass of class I aminoacyl-tRNA synthetases"/>
    <property type="match status" value="1"/>
</dbReference>
<dbReference type="NCBIfam" id="TIGR00456">
    <property type="entry name" value="argS"/>
    <property type="match status" value="1"/>
</dbReference>
<dbReference type="Gene3D" id="1.10.730.10">
    <property type="entry name" value="Isoleucyl-tRNA Synthetase, Domain 1"/>
    <property type="match status" value="1"/>
</dbReference>
<dbReference type="EMBL" id="PDYG01000030">
    <property type="protein sequence ID" value="PHU37750.1"/>
    <property type="molecule type" value="Genomic_DNA"/>
</dbReference>
<evidence type="ECO:0000313" key="14">
    <source>
        <dbReference type="EMBL" id="PHU37750.1"/>
    </source>
</evidence>
<keyword evidence="4 11" id="KW-0436">Ligase</keyword>
<evidence type="ECO:0000256" key="3">
    <source>
        <dbReference type="ARBA" id="ARBA00022490"/>
    </source>
</evidence>
<dbReference type="PRINTS" id="PR01038">
    <property type="entry name" value="TRNASYNTHARG"/>
</dbReference>
<keyword evidence="3" id="KW-0963">Cytoplasm</keyword>
<sequence length="595" mass="66176">MKKLIDEITAVVTSAFVENGYDEKYGKVTVSNRPDLCEYQCNGAMAAAKEYKCAPFMISDKIAEALASNPMFSSVESVKPGFLNMILAPEYTAQYMNRMKEEPKFGLETAKNPKTIIVDYGGPNVAKPLHVGHLRSAIIGESVKRIAKYMGDTAIGDVHLGDWGLQMGLIITELQVRKPDLCYFDSSFEGEYPKEAPFTLSELEEIYPTASGKSKEDDAFKEAALAATNELQQGRRGYRALLQHILDISIPDLMKNYANLNVSFELWKGEKDAAEYIPDMVQMLKDKGFAHVSEGALVVDVREESDAKEIPPCIILKSDGSSLYATTDLATMVWREKDYHPDAMVYLADKRQELHFVQCFRTAKKAGIVSPNTELTFIGFGTMNGKDGKPFKTREGGVMRLENLVKDVNDKMYEKISENRKAKEELDISEEEARQTAKKIALAAIKYGDLSNQAVKDYVFDIDRFTSFEGNTGPYILYTIVRIKSILAKYIATGKNPDAAGAILPAANASEKKLNLALAGFAGAITGAYEEKAPHKICAYIYELAEAFNGFYHETKILSEEDGARQLSFIKELQLTKDILETCIDLLGFDAPERM</sequence>
<reference evidence="14 15" key="2">
    <citation type="submission" date="2017-10" db="EMBL/GenBank/DDBJ databases">
        <authorList>
            <person name="Banno H."/>
            <person name="Chua N.-H."/>
        </authorList>
    </citation>
    <scope>NUCLEOTIDE SEQUENCE [LARGE SCALE GENOMIC DNA]</scope>
    <source>
        <strain evidence="14 15">JK623</strain>
    </source>
</reference>
<organism evidence="14 15">
    <name type="scientific">Agathobacter ruminis</name>
    <dbReference type="NCBI Taxonomy" id="1712665"/>
    <lineage>
        <taxon>Bacteria</taxon>
        <taxon>Bacillati</taxon>
        <taxon>Bacillota</taxon>
        <taxon>Clostridia</taxon>
        <taxon>Lachnospirales</taxon>
        <taxon>Lachnospiraceae</taxon>
        <taxon>Agathobacter</taxon>
    </lineage>
</organism>
<feature type="domain" description="DALR anticodon binding" evidence="12">
    <location>
        <begin position="476"/>
        <end position="595"/>
    </location>
</feature>
<dbReference type="Pfam" id="PF05746">
    <property type="entry name" value="DALR_1"/>
    <property type="match status" value="1"/>
</dbReference>
<dbReference type="AlphaFoldDB" id="A0A2G3E3M3"/>
<dbReference type="EC" id="6.1.1.19" evidence="2 10"/>
<protein>
    <recommendedName>
        <fullName evidence="2 10">Arginine--tRNA ligase</fullName>
        <ecNumber evidence="2 10">6.1.1.19</ecNumber>
    </recommendedName>
</protein>
<dbReference type="InterPro" id="IPR008909">
    <property type="entry name" value="DALR_anticod-bd"/>
</dbReference>
<dbReference type="InterPro" id="IPR035684">
    <property type="entry name" value="ArgRS_core"/>
</dbReference>
<comment type="catalytic activity">
    <reaction evidence="9">
        <text>tRNA(Arg) + L-arginine + ATP = L-arginyl-tRNA(Arg) + AMP + diphosphate</text>
        <dbReference type="Rhea" id="RHEA:20301"/>
        <dbReference type="Rhea" id="RHEA-COMP:9658"/>
        <dbReference type="Rhea" id="RHEA-COMP:9673"/>
        <dbReference type="ChEBI" id="CHEBI:30616"/>
        <dbReference type="ChEBI" id="CHEBI:32682"/>
        <dbReference type="ChEBI" id="CHEBI:33019"/>
        <dbReference type="ChEBI" id="CHEBI:78442"/>
        <dbReference type="ChEBI" id="CHEBI:78513"/>
        <dbReference type="ChEBI" id="CHEBI:456215"/>
        <dbReference type="EC" id="6.1.1.19"/>
    </reaction>
</comment>
<dbReference type="InterPro" id="IPR036695">
    <property type="entry name" value="Arg-tRNA-synth_N_sf"/>
</dbReference>
<accession>A0A2G3E3M3</accession>
<feature type="domain" description="Arginyl tRNA synthetase N-terminal" evidence="13">
    <location>
        <begin position="2"/>
        <end position="87"/>
    </location>
</feature>
<keyword evidence="6 11" id="KW-0067">ATP-binding</keyword>
<dbReference type="Pfam" id="PF00750">
    <property type="entry name" value="tRNA-synt_1d"/>
    <property type="match status" value="1"/>
</dbReference>
<evidence type="ECO:0000256" key="11">
    <source>
        <dbReference type="RuleBase" id="RU363038"/>
    </source>
</evidence>
<dbReference type="SUPFAM" id="SSF52374">
    <property type="entry name" value="Nucleotidylyl transferase"/>
    <property type="match status" value="1"/>
</dbReference>
<comment type="similarity">
    <text evidence="1 11">Belongs to the class-I aminoacyl-tRNA synthetase family.</text>
</comment>
<evidence type="ECO:0000259" key="13">
    <source>
        <dbReference type="SMART" id="SM01016"/>
    </source>
</evidence>
<evidence type="ECO:0000256" key="10">
    <source>
        <dbReference type="NCBIfam" id="TIGR00456"/>
    </source>
</evidence>
<comment type="caution">
    <text evidence="14">The sequence shown here is derived from an EMBL/GenBank/DDBJ whole genome shotgun (WGS) entry which is preliminary data.</text>
</comment>
<dbReference type="RefSeq" id="WP_099386004.1">
    <property type="nucleotide sequence ID" value="NZ_JANSWH010000099.1"/>
</dbReference>
<evidence type="ECO:0000256" key="2">
    <source>
        <dbReference type="ARBA" id="ARBA00012837"/>
    </source>
</evidence>
<dbReference type="SMART" id="SM00836">
    <property type="entry name" value="DALR_1"/>
    <property type="match status" value="1"/>
</dbReference>
<dbReference type="InterPro" id="IPR001278">
    <property type="entry name" value="Arg-tRNA-ligase"/>
</dbReference>
<dbReference type="InterPro" id="IPR005148">
    <property type="entry name" value="Arg-tRNA-synth_N"/>
</dbReference>
<dbReference type="Gene3D" id="3.40.50.620">
    <property type="entry name" value="HUPs"/>
    <property type="match status" value="1"/>
</dbReference>
<dbReference type="GO" id="GO:0004814">
    <property type="term" value="F:arginine-tRNA ligase activity"/>
    <property type="evidence" value="ECO:0007669"/>
    <property type="project" value="UniProtKB-UniRule"/>
</dbReference>
<evidence type="ECO:0000259" key="12">
    <source>
        <dbReference type="SMART" id="SM00836"/>
    </source>
</evidence>
<evidence type="ECO:0000256" key="5">
    <source>
        <dbReference type="ARBA" id="ARBA00022741"/>
    </source>
</evidence>
<dbReference type="InterPro" id="IPR001412">
    <property type="entry name" value="aa-tRNA-synth_I_CS"/>
</dbReference>
<dbReference type="PANTHER" id="PTHR11956:SF11">
    <property type="entry name" value="ARGININE--TRNA LIGASE, MITOCHONDRIAL-RELATED"/>
    <property type="match status" value="1"/>
</dbReference>
<evidence type="ECO:0000256" key="6">
    <source>
        <dbReference type="ARBA" id="ARBA00022840"/>
    </source>
</evidence>
<evidence type="ECO:0000313" key="15">
    <source>
        <dbReference type="Proteomes" id="UP000224563"/>
    </source>
</evidence>